<proteinExistence type="predicted"/>
<gene>
    <name evidence="1" type="ORF">NA66_100912</name>
</gene>
<evidence type="ECO:0000313" key="2">
    <source>
        <dbReference type="Proteomes" id="UP000247755"/>
    </source>
</evidence>
<name>A0A318IVP9_BURPY</name>
<protein>
    <submittedName>
        <fullName evidence="1">Uncharacterized protein</fullName>
    </submittedName>
</protein>
<dbReference type="Proteomes" id="UP000247755">
    <property type="component" value="Unassembled WGS sequence"/>
</dbReference>
<comment type="caution">
    <text evidence="1">The sequence shown here is derived from an EMBL/GenBank/DDBJ whole genome shotgun (WGS) entry which is preliminary data.</text>
</comment>
<organism evidence="1 2">
    <name type="scientific">Burkholderia pyrrocinia</name>
    <name type="common">Pseudomonas pyrrocinia</name>
    <dbReference type="NCBI Taxonomy" id="60550"/>
    <lineage>
        <taxon>Bacteria</taxon>
        <taxon>Pseudomonadati</taxon>
        <taxon>Pseudomonadota</taxon>
        <taxon>Betaproteobacteria</taxon>
        <taxon>Burkholderiales</taxon>
        <taxon>Burkholderiaceae</taxon>
        <taxon>Burkholderia</taxon>
        <taxon>Burkholderia cepacia complex</taxon>
    </lineage>
</organism>
<accession>A0A318IVP9</accession>
<dbReference type="EMBL" id="QJJY01000009">
    <property type="protein sequence ID" value="PXX33751.1"/>
    <property type="molecule type" value="Genomic_DNA"/>
</dbReference>
<sequence>MKVALGHYVNHGRCFAFILRRLGYPCRQKLSKWVRERYPEARKCVVGKAGRPAASLVSEQAAACREAGQVAEALTHLMMAPVNASPAD</sequence>
<reference evidence="1 2" key="1">
    <citation type="submission" date="2018-05" db="EMBL/GenBank/DDBJ databases">
        <title>Comparative genomics of bacterial root endophytes of switchgrass collected from native prairies over two seasons.</title>
        <authorList>
            <person name="Tang Y."/>
        </authorList>
    </citation>
    <scope>NUCLEOTIDE SEQUENCE [LARGE SCALE GENOMIC DNA]</scope>
    <source>
        <strain evidence="1 2">NFIX32</strain>
    </source>
</reference>
<evidence type="ECO:0000313" key="1">
    <source>
        <dbReference type="EMBL" id="PXX33751.1"/>
    </source>
</evidence>
<dbReference type="AlphaFoldDB" id="A0A318IVP9"/>